<evidence type="ECO:0000256" key="1">
    <source>
        <dbReference type="SAM" id="MobiDB-lite"/>
    </source>
</evidence>
<dbReference type="Proteomes" id="UP000214365">
    <property type="component" value="Unassembled WGS sequence"/>
</dbReference>
<dbReference type="AlphaFoldDB" id="A0A225AXF0"/>
<proteinExistence type="predicted"/>
<organism evidence="2 3">
    <name type="scientific">Talaromyces atroroseus</name>
    <dbReference type="NCBI Taxonomy" id="1441469"/>
    <lineage>
        <taxon>Eukaryota</taxon>
        <taxon>Fungi</taxon>
        <taxon>Dikarya</taxon>
        <taxon>Ascomycota</taxon>
        <taxon>Pezizomycotina</taxon>
        <taxon>Eurotiomycetes</taxon>
        <taxon>Eurotiomycetidae</taxon>
        <taxon>Eurotiales</taxon>
        <taxon>Trichocomaceae</taxon>
        <taxon>Talaromyces</taxon>
        <taxon>Talaromyces sect. Trachyspermi</taxon>
    </lineage>
</organism>
<evidence type="ECO:0000313" key="3">
    <source>
        <dbReference type="Proteomes" id="UP000214365"/>
    </source>
</evidence>
<feature type="compositionally biased region" description="Polar residues" evidence="1">
    <location>
        <begin position="1"/>
        <end position="14"/>
    </location>
</feature>
<dbReference type="EMBL" id="LFMY01000010">
    <property type="protein sequence ID" value="OKL58177.1"/>
    <property type="molecule type" value="Genomic_DNA"/>
</dbReference>
<evidence type="ECO:0000313" key="2">
    <source>
        <dbReference type="EMBL" id="OKL58177.1"/>
    </source>
</evidence>
<keyword evidence="3" id="KW-1185">Reference proteome</keyword>
<comment type="caution">
    <text evidence="2">The sequence shown here is derived from an EMBL/GenBank/DDBJ whole genome shotgun (WGS) entry which is preliminary data.</text>
</comment>
<name>A0A225AXF0_TALAT</name>
<protein>
    <submittedName>
        <fullName evidence="2">Uncharacterized protein</fullName>
    </submittedName>
</protein>
<gene>
    <name evidence="2" type="ORF">UA08_06832</name>
</gene>
<reference evidence="2 3" key="1">
    <citation type="submission" date="2015-06" db="EMBL/GenBank/DDBJ databases">
        <title>Talaromyces atroroseus IBT 11181 draft genome.</title>
        <authorList>
            <person name="Rasmussen K.B."/>
            <person name="Rasmussen S."/>
            <person name="Petersen B."/>
            <person name="Sicheritz-Ponten T."/>
            <person name="Mortensen U.H."/>
            <person name="Thrane U."/>
        </authorList>
    </citation>
    <scope>NUCLEOTIDE SEQUENCE [LARGE SCALE GENOMIC DNA]</scope>
    <source>
        <strain evidence="2 3">IBT 11181</strain>
    </source>
</reference>
<accession>A0A225AXF0</accession>
<feature type="region of interest" description="Disordered" evidence="1">
    <location>
        <begin position="1"/>
        <end position="22"/>
    </location>
</feature>
<sequence length="122" mass="13941">MSNTTSSITSTEVPSLNPDRGDIITPAQDFATAGMVKLQHDVYCYDNDQQYPISAYEIDSTKSVRFYAERKDGQSCGSKSLIEYAWSPEDDRNVRLKCDKNILFLKESLKRKSSRSRSMKRQ</sequence>
<dbReference type="GeneID" id="31006587"/>
<dbReference type="RefSeq" id="XP_020118298.1">
    <property type="nucleotide sequence ID" value="XM_020269152.1"/>
</dbReference>